<accession>A0A644W233</accession>
<dbReference type="InterPro" id="IPR012338">
    <property type="entry name" value="Beta-lactam/transpept-like"/>
</dbReference>
<evidence type="ECO:0000313" key="2">
    <source>
        <dbReference type="EMBL" id="MPL97657.1"/>
    </source>
</evidence>
<comment type="caution">
    <text evidence="2">The sequence shown here is derived from an EMBL/GenBank/DDBJ whole genome shotgun (WGS) entry which is preliminary data.</text>
</comment>
<sequence>MKILRFTALMAAICVMVLTTTNCSPSKEEMAQEEMTRVMEKNSAVGLAVAVVKGGEIIYTQSFGYKSLEDSTLLAEGDVFRIASISKSFTTTALLTLMEKGLINLDQDVSELTGFPVRNPAFPDVVITVKMLLSHTSSLNDSQGYFNLDVINPEKNKEFAKSYNPYEPGTQYEYCNLGFNTLGAISEKLAGERFDQFIRHTVLEPLALYASFNPDSLDRTKYVSLYDSVPAPQPAAYVSRAKQLDSGYVMGYSTPLFSPTGGMKISATDLAKYMIMHMNYGALQNGGKIISEETSRLMQSPVVETGEGETYGLALRQSKNFIPGEIMVGHTGSAYGLYSAMFFEPEKKFGIVLITNGCNPVYEGGFVNIQTDVARALYNIFIKE</sequence>
<keyword evidence="2" id="KW-0378">Hydrolase</keyword>
<name>A0A644W233_9ZZZZ</name>
<gene>
    <name evidence="2" type="primary">dap_16</name>
    <name evidence="2" type="ORF">SDC9_43849</name>
</gene>
<protein>
    <submittedName>
        <fullName evidence="2">D-aminopeptidase</fullName>
        <ecNumber evidence="2">3.4.11.19</ecNumber>
    </submittedName>
</protein>
<dbReference type="InterPro" id="IPR001466">
    <property type="entry name" value="Beta-lactam-related"/>
</dbReference>
<proteinExistence type="predicted"/>
<keyword evidence="2" id="KW-0031">Aminopeptidase</keyword>
<dbReference type="SUPFAM" id="SSF56601">
    <property type="entry name" value="beta-lactamase/transpeptidase-like"/>
    <property type="match status" value="1"/>
</dbReference>
<dbReference type="AlphaFoldDB" id="A0A644W233"/>
<dbReference type="EMBL" id="VSSQ01000568">
    <property type="protein sequence ID" value="MPL97657.1"/>
    <property type="molecule type" value="Genomic_DNA"/>
</dbReference>
<dbReference type="InterPro" id="IPR050491">
    <property type="entry name" value="AmpC-like"/>
</dbReference>
<keyword evidence="2" id="KW-0645">Protease</keyword>
<evidence type="ECO:0000259" key="1">
    <source>
        <dbReference type="Pfam" id="PF00144"/>
    </source>
</evidence>
<dbReference type="Gene3D" id="3.40.710.10">
    <property type="entry name" value="DD-peptidase/beta-lactamase superfamily"/>
    <property type="match status" value="1"/>
</dbReference>
<dbReference type="EC" id="3.4.11.19" evidence="2"/>
<dbReference type="Pfam" id="PF00144">
    <property type="entry name" value="Beta-lactamase"/>
    <property type="match status" value="1"/>
</dbReference>
<reference evidence="2" key="1">
    <citation type="submission" date="2019-08" db="EMBL/GenBank/DDBJ databases">
        <authorList>
            <person name="Kucharzyk K."/>
            <person name="Murdoch R.W."/>
            <person name="Higgins S."/>
            <person name="Loffler F."/>
        </authorList>
    </citation>
    <scope>NUCLEOTIDE SEQUENCE</scope>
</reference>
<organism evidence="2">
    <name type="scientific">bioreactor metagenome</name>
    <dbReference type="NCBI Taxonomy" id="1076179"/>
    <lineage>
        <taxon>unclassified sequences</taxon>
        <taxon>metagenomes</taxon>
        <taxon>ecological metagenomes</taxon>
    </lineage>
</organism>
<feature type="domain" description="Beta-lactamase-related" evidence="1">
    <location>
        <begin position="35"/>
        <end position="358"/>
    </location>
</feature>
<dbReference type="PANTHER" id="PTHR46825:SF9">
    <property type="entry name" value="BETA-LACTAMASE-RELATED DOMAIN-CONTAINING PROTEIN"/>
    <property type="match status" value="1"/>
</dbReference>
<dbReference type="GO" id="GO:0004177">
    <property type="term" value="F:aminopeptidase activity"/>
    <property type="evidence" value="ECO:0007669"/>
    <property type="project" value="UniProtKB-KW"/>
</dbReference>
<dbReference type="PANTHER" id="PTHR46825">
    <property type="entry name" value="D-ALANYL-D-ALANINE-CARBOXYPEPTIDASE/ENDOPEPTIDASE AMPH"/>
    <property type="match status" value="1"/>
</dbReference>